<dbReference type="Proteomes" id="UP001222325">
    <property type="component" value="Unassembled WGS sequence"/>
</dbReference>
<organism evidence="2 3">
    <name type="scientific">Mycena belliarum</name>
    <dbReference type="NCBI Taxonomy" id="1033014"/>
    <lineage>
        <taxon>Eukaryota</taxon>
        <taxon>Fungi</taxon>
        <taxon>Dikarya</taxon>
        <taxon>Basidiomycota</taxon>
        <taxon>Agaricomycotina</taxon>
        <taxon>Agaricomycetes</taxon>
        <taxon>Agaricomycetidae</taxon>
        <taxon>Agaricales</taxon>
        <taxon>Marasmiineae</taxon>
        <taxon>Mycenaceae</taxon>
        <taxon>Mycena</taxon>
    </lineage>
</organism>
<feature type="region of interest" description="Disordered" evidence="1">
    <location>
        <begin position="72"/>
        <end position="115"/>
    </location>
</feature>
<sequence>MAPNKKSKGGKKGPPLKRKCTCGCGKEVSAQTERNHNQGRTTPLVVRAFHAARRLGSILGLSPDRRRTLLSKTKLLSPHRSPRKRHAGKNSGATAAAPMNVGENDESDMLPHFTADSPQALDRDVEMEEAPLASPQTRAPPELYNPGDAENFNGARSMAREGVWSNGHRVTIEDEEEEDLDADLEAEDEDEGGEGEDGFWADEDEYYDEYEELYGLPAEDLIDEDLERELAQFAEELSENDLAILRAFALKTEDHLTNATFEKLAYAFPGANIQTLKATKARIEFLAEFKPVAYDCCPGSCCCYVGPHADETQCPYCNEPRFKADGRARKTFTYIPLIPRLVAYFKNAAVVEQMSYRGKYEKEANMNDVFDGTNYHRLRERFVTVNGQRMPYKFFSGLRDIALGLSTDGFAPFKRRKKTC</sequence>
<evidence type="ECO:0000313" key="2">
    <source>
        <dbReference type="EMBL" id="KAJ7073433.1"/>
    </source>
</evidence>
<feature type="region of interest" description="Disordered" evidence="1">
    <location>
        <begin position="166"/>
        <end position="200"/>
    </location>
</feature>
<dbReference type="AlphaFoldDB" id="A0AAD6TMU1"/>
<evidence type="ECO:0000313" key="3">
    <source>
        <dbReference type="Proteomes" id="UP001222325"/>
    </source>
</evidence>
<accession>A0AAD6TMU1</accession>
<keyword evidence="3" id="KW-1185">Reference proteome</keyword>
<feature type="region of interest" description="Disordered" evidence="1">
    <location>
        <begin position="1"/>
        <end position="20"/>
    </location>
</feature>
<protein>
    <submittedName>
        <fullName evidence="2">Uncharacterized protein</fullName>
    </submittedName>
</protein>
<reference evidence="2" key="1">
    <citation type="submission" date="2023-03" db="EMBL/GenBank/DDBJ databases">
        <title>Massive genome expansion in bonnet fungi (Mycena s.s.) driven by repeated elements and novel gene families across ecological guilds.</title>
        <authorList>
            <consortium name="Lawrence Berkeley National Laboratory"/>
            <person name="Harder C.B."/>
            <person name="Miyauchi S."/>
            <person name="Viragh M."/>
            <person name="Kuo A."/>
            <person name="Thoen E."/>
            <person name="Andreopoulos B."/>
            <person name="Lu D."/>
            <person name="Skrede I."/>
            <person name="Drula E."/>
            <person name="Henrissat B."/>
            <person name="Morin E."/>
            <person name="Kohler A."/>
            <person name="Barry K."/>
            <person name="LaButti K."/>
            <person name="Morin E."/>
            <person name="Salamov A."/>
            <person name="Lipzen A."/>
            <person name="Mereny Z."/>
            <person name="Hegedus B."/>
            <person name="Baldrian P."/>
            <person name="Stursova M."/>
            <person name="Weitz H."/>
            <person name="Taylor A."/>
            <person name="Grigoriev I.V."/>
            <person name="Nagy L.G."/>
            <person name="Martin F."/>
            <person name="Kauserud H."/>
        </authorList>
    </citation>
    <scope>NUCLEOTIDE SEQUENCE</scope>
    <source>
        <strain evidence="2">CBHHK173m</strain>
    </source>
</reference>
<comment type="caution">
    <text evidence="2">The sequence shown here is derived from an EMBL/GenBank/DDBJ whole genome shotgun (WGS) entry which is preliminary data.</text>
</comment>
<gene>
    <name evidence="2" type="ORF">B0H15DRAFT_917558</name>
</gene>
<dbReference type="EMBL" id="JARJCN010000114">
    <property type="protein sequence ID" value="KAJ7073433.1"/>
    <property type="molecule type" value="Genomic_DNA"/>
</dbReference>
<feature type="non-terminal residue" evidence="2">
    <location>
        <position position="1"/>
    </location>
</feature>
<name>A0AAD6TMU1_9AGAR</name>
<evidence type="ECO:0000256" key="1">
    <source>
        <dbReference type="SAM" id="MobiDB-lite"/>
    </source>
</evidence>
<feature type="compositionally biased region" description="Acidic residues" evidence="1">
    <location>
        <begin position="173"/>
        <end position="200"/>
    </location>
</feature>
<proteinExistence type="predicted"/>